<sequence length="108" mass="13168">MEVITALPIYRISPKEWDKEFEQNLEQSLNGVEPTKVKLMEFRIRQRDYYSWKFNDIIGWLELYIENDLVKAQLYISGNKKYKRGFNAIYRIVMIQRLKFLLVQMITR</sequence>
<dbReference type="RefSeq" id="WP_248252428.1">
    <property type="nucleotide sequence ID" value="NZ_JAIWJX010000002.1"/>
</dbReference>
<name>A0A9X1XD32_9BACL</name>
<proteinExistence type="predicted"/>
<dbReference type="AlphaFoldDB" id="A0A9X1XD32"/>
<keyword evidence="2" id="KW-1185">Reference proteome</keyword>
<organism evidence="1 2">
    <name type="scientific">Fictibacillus marinisediminis</name>
    <dbReference type="NCBI Taxonomy" id="2878389"/>
    <lineage>
        <taxon>Bacteria</taxon>
        <taxon>Bacillati</taxon>
        <taxon>Bacillota</taxon>
        <taxon>Bacilli</taxon>
        <taxon>Bacillales</taxon>
        <taxon>Fictibacillaceae</taxon>
        <taxon>Fictibacillus</taxon>
    </lineage>
</organism>
<reference evidence="1" key="1">
    <citation type="submission" date="2021-09" db="EMBL/GenBank/DDBJ databases">
        <title>Genome analysis of Fictibacillus sp. KIGAM418 isolated from marine sediment.</title>
        <authorList>
            <person name="Seo M.-J."/>
            <person name="Cho E.-S."/>
            <person name="Hwang C.Y."/>
        </authorList>
    </citation>
    <scope>NUCLEOTIDE SEQUENCE</scope>
    <source>
        <strain evidence="1">KIGAM418</strain>
    </source>
</reference>
<evidence type="ECO:0000313" key="2">
    <source>
        <dbReference type="Proteomes" id="UP001139011"/>
    </source>
</evidence>
<evidence type="ECO:0000313" key="1">
    <source>
        <dbReference type="EMBL" id="MCK6256815.1"/>
    </source>
</evidence>
<dbReference type="Proteomes" id="UP001139011">
    <property type="component" value="Unassembled WGS sequence"/>
</dbReference>
<protein>
    <submittedName>
        <fullName evidence="1">Uncharacterized protein</fullName>
    </submittedName>
</protein>
<accession>A0A9X1XD32</accession>
<dbReference type="EMBL" id="JAIWJX010000002">
    <property type="protein sequence ID" value="MCK6256815.1"/>
    <property type="molecule type" value="Genomic_DNA"/>
</dbReference>
<gene>
    <name evidence="1" type="ORF">LCY76_09435</name>
</gene>
<comment type="caution">
    <text evidence="1">The sequence shown here is derived from an EMBL/GenBank/DDBJ whole genome shotgun (WGS) entry which is preliminary data.</text>
</comment>